<evidence type="ECO:0000313" key="3">
    <source>
        <dbReference type="Proteomes" id="UP000265520"/>
    </source>
</evidence>
<protein>
    <submittedName>
        <fullName evidence="2">Serine/threonine-protein kinase Nek2-like</fullName>
    </submittedName>
</protein>
<sequence length="64" mass="6934">LPVPRAPSGKSSTPTRRASLPIPTRGRNTTNFYNDVGNVDSPEVSVDAPQIDRIAEFAMASYED</sequence>
<organism evidence="2 3">
    <name type="scientific">Trifolium medium</name>
    <dbReference type="NCBI Taxonomy" id="97028"/>
    <lineage>
        <taxon>Eukaryota</taxon>
        <taxon>Viridiplantae</taxon>
        <taxon>Streptophyta</taxon>
        <taxon>Embryophyta</taxon>
        <taxon>Tracheophyta</taxon>
        <taxon>Spermatophyta</taxon>
        <taxon>Magnoliopsida</taxon>
        <taxon>eudicotyledons</taxon>
        <taxon>Gunneridae</taxon>
        <taxon>Pentapetalae</taxon>
        <taxon>rosids</taxon>
        <taxon>fabids</taxon>
        <taxon>Fabales</taxon>
        <taxon>Fabaceae</taxon>
        <taxon>Papilionoideae</taxon>
        <taxon>50 kb inversion clade</taxon>
        <taxon>NPAAA clade</taxon>
        <taxon>Hologalegina</taxon>
        <taxon>IRL clade</taxon>
        <taxon>Trifolieae</taxon>
        <taxon>Trifolium</taxon>
    </lineage>
</organism>
<evidence type="ECO:0000256" key="1">
    <source>
        <dbReference type="SAM" id="MobiDB-lite"/>
    </source>
</evidence>
<keyword evidence="2" id="KW-0808">Transferase</keyword>
<evidence type="ECO:0000313" key="2">
    <source>
        <dbReference type="EMBL" id="MCI50574.1"/>
    </source>
</evidence>
<dbReference type="GO" id="GO:0016301">
    <property type="term" value="F:kinase activity"/>
    <property type="evidence" value="ECO:0007669"/>
    <property type="project" value="UniProtKB-KW"/>
</dbReference>
<comment type="caution">
    <text evidence="2">The sequence shown here is derived from an EMBL/GenBank/DDBJ whole genome shotgun (WGS) entry which is preliminary data.</text>
</comment>
<feature type="non-terminal residue" evidence="2">
    <location>
        <position position="1"/>
    </location>
</feature>
<accession>A0A392SQT3</accession>
<reference evidence="2 3" key="1">
    <citation type="journal article" date="2018" name="Front. Plant Sci.">
        <title>Red Clover (Trifolium pratense) and Zigzag Clover (T. medium) - A Picture of Genomic Similarities and Differences.</title>
        <authorList>
            <person name="Dluhosova J."/>
            <person name="Istvanek J."/>
            <person name="Nedelnik J."/>
            <person name="Repkova J."/>
        </authorList>
    </citation>
    <scope>NUCLEOTIDE SEQUENCE [LARGE SCALE GENOMIC DNA]</scope>
    <source>
        <strain evidence="3">cv. 10/8</strain>
        <tissue evidence="2">Leaf</tissue>
    </source>
</reference>
<name>A0A392SQT3_9FABA</name>
<keyword evidence="3" id="KW-1185">Reference proteome</keyword>
<feature type="region of interest" description="Disordered" evidence="1">
    <location>
        <begin position="1"/>
        <end position="31"/>
    </location>
</feature>
<proteinExistence type="predicted"/>
<dbReference type="Proteomes" id="UP000265520">
    <property type="component" value="Unassembled WGS sequence"/>
</dbReference>
<feature type="non-terminal residue" evidence="2">
    <location>
        <position position="64"/>
    </location>
</feature>
<keyword evidence="2" id="KW-0418">Kinase</keyword>
<dbReference type="AlphaFoldDB" id="A0A392SQT3"/>
<dbReference type="EMBL" id="LXQA010418515">
    <property type="protein sequence ID" value="MCI50574.1"/>
    <property type="molecule type" value="Genomic_DNA"/>
</dbReference>